<dbReference type="RefSeq" id="WP_200435414.1">
    <property type="nucleotide sequence ID" value="NZ_JAEHFL010000003.1"/>
</dbReference>
<reference evidence="3 4" key="1">
    <citation type="submission" date="2020-12" db="EMBL/GenBank/DDBJ databases">
        <title>Draft genome sequence of the commensal strain Corynebacterium tuberculostearicum MFP09/CIP 102622 isolated from human skin.</title>
        <authorList>
            <person name="Boukerb A.M."/>
            <person name="Janvier X."/>
            <person name="Feuilloley M.G.J."/>
            <person name="Groboillot A."/>
        </authorList>
    </citation>
    <scope>NUCLEOTIDE SEQUENCE [LARGE SCALE GENOMIC DNA]</scope>
    <source>
        <strain evidence="3 4">CIP 102622</strain>
    </source>
</reference>
<dbReference type="InterPro" id="IPR001254">
    <property type="entry name" value="Trypsin_dom"/>
</dbReference>
<dbReference type="InterPro" id="IPR009003">
    <property type="entry name" value="Peptidase_S1_PA"/>
</dbReference>
<feature type="domain" description="Peptidase S1" evidence="2">
    <location>
        <begin position="87"/>
        <end position="238"/>
    </location>
</feature>
<dbReference type="GO" id="GO:0006508">
    <property type="term" value="P:proteolysis"/>
    <property type="evidence" value="ECO:0007669"/>
    <property type="project" value="UniProtKB-KW"/>
</dbReference>
<comment type="caution">
    <text evidence="3">The sequence shown here is derived from an EMBL/GenBank/DDBJ whole genome shotgun (WGS) entry which is preliminary data.</text>
</comment>
<keyword evidence="1" id="KW-0732">Signal</keyword>
<protein>
    <submittedName>
        <fullName evidence="3">Trypsin-like serine protease</fullName>
    </submittedName>
</protein>
<accession>A0A8I1HYF3</accession>
<keyword evidence="3" id="KW-0378">Hydrolase</keyword>
<organism evidence="3 4">
    <name type="scientific">Corynebacterium tuberculostearicum</name>
    <dbReference type="NCBI Taxonomy" id="38304"/>
    <lineage>
        <taxon>Bacteria</taxon>
        <taxon>Bacillati</taxon>
        <taxon>Actinomycetota</taxon>
        <taxon>Actinomycetes</taxon>
        <taxon>Mycobacteriales</taxon>
        <taxon>Corynebacteriaceae</taxon>
        <taxon>Corynebacterium</taxon>
    </lineage>
</organism>
<gene>
    <name evidence="3" type="ORF">JDP02_02810</name>
</gene>
<dbReference type="AlphaFoldDB" id="A0A8I1HYF3"/>
<dbReference type="GO" id="GO:0004252">
    <property type="term" value="F:serine-type endopeptidase activity"/>
    <property type="evidence" value="ECO:0007669"/>
    <property type="project" value="InterPro"/>
</dbReference>
<dbReference type="Pfam" id="PF00089">
    <property type="entry name" value="Trypsin"/>
    <property type="match status" value="1"/>
</dbReference>
<feature type="signal peptide" evidence="1">
    <location>
        <begin position="1"/>
        <end position="26"/>
    </location>
</feature>
<keyword evidence="3" id="KW-0645">Protease</keyword>
<evidence type="ECO:0000256" key="1">
    <source>
        <dbReference type="SAM" id="SignalP"/>
    </source>
</evidence>
<name>A0A8I1HYF3_9CORY</name>
<dbReference type="PROSITE" id="PS51257">
    <property type="entry name" value="PROKAR_LIPOPROTEIN"/>
    <property type="match status" value="1"/>
</dbReference>
<dbReference type="PROSITE" id="PS00135">
    <property type="entry name" value="TRYPSIN_SER"/>
    <property type="match status" value="1"/>
</dbReference>
<dbReference type="SUPFAM" id="SSF50494">
    <property type="entry name" value="Trypsin-like serine proteases"/>
    <property type="match status" value="1"/>
</dbReference>
<dbReference type="EMBL" id="JAEHFL010000003">
    <property type="protein sequence ID" value="MBK3427441.1"/>
    <property type="molecule type" value="Genomic_DNA"/>
</dbReference>
<evidence type="ECO:0000313" key="4">
    <source>
        <dbReference type="Proteomes" id="UP000603369"/>
    </source>
</evidence>
<sequence length="277" mass="28962">MRTQKATSVFVACTAAFLAACSPVRGGEEPSFSALSSKNLIPNESYSPATAPLAPGTALDLSGDEPQPGAYFNYQSCTAAWSFTLADARTIAVTASHCGKPGDKVWAGTADGDFSYPAEPIGEVIYSDFYAEDSHDLDVAFIEITGSADYYVPGAVDNSVATSLAHLPHQVCKLGRVTDETCGTLSHDAEMAQLNSGGLQRDSLAARARVCSTNGDSGGPVYGEVEGKQTIVGVVSGTTQRLEEGHTCETTQTDMELSFTLATDIQVLAKEVLGPMA</sequence>
<dbReference type="Gene3D" id="2.40.10.10">
    <property type="entry name" value="Trypsin-like serine proteases"/>
    <property type="match status" value="2"/>
</dbReference>
<dbReference type="InterPro" id="IPR033116">
    <property type="entry name" value="TRYPSIN_SER"/>
</dbReference>
<dbReference type="PROSITE" id="PS00134">
    <property type="entry name" value="TRYPSIN_HIS"/>
    <property type="match status" value="1"/>
</dbReference>
<dbReference type="InterPro" id="IPR043504">
    <property type="entry name" value="Peptidase_S1_PA_chymotrypsin"/>
</dbReference>
<dbReference type="Proteomes" id="UP000603369">
    <property type="component" value="Unassembled WGS sequence"/>
</dbReference>
<evidence type="ECO:0000259" key="2">
    <source>
        <dbReference type="Pfam" id="PF00089"/>
    </source>
</evidence>
<feature type="chain" id="PRO_5034062139" evidence="1">
    <location>
        <begin position="27"/>
        <end position="277"/>
    </location>
</feature>
<dbReference type="InterPro" id="IPR018114">
    <property type="entry name" value="TRYPSIN_HIS"/>
</dbReference>
<proteinExistence type="predicted"/>
<keyword evidence="4" id="KW-1185">Reference proteome</keyword>
<evidence type="ECO:0000313" key="3">
    <source>
        <dbReference type="EMBL" id="MBK3427441.1"/>
    </source>
</evidence>